<evidence type="ECO:0000259" key="14">
    <source>
        <dbReference type="Pfam" id="PF07715"/>
    </source>
</evidence>
<evidence type="ECO:0000256" key="1">
    <source>
        <dbReference type="ARBA" id="ARBA00004571"/>
    </source>
</evidence>
<dbReference type="PANTHER" id="PTHR47234">
    <property type="match status" value="1"/>
</dbReference>
<dbReference type="InterPro" id="IPR037066">
    <property type="entry name" value="Plug_dom_sf"/>
</dbReference>
<evidence type="ECO:0000256" key="7">
    <source>
        <dbReference type="ARBA" id="ARBA00023136"/>
    </source>
</evidence>
<keyword evidence="8 15" id="KW-0675">Receptor</keyword>
<evidence type="ECO:0000256" key="3">
    <source>
        <dbReference type="ARBA" id="ARBA00022448"/>
    </source>
</evidence>
<dbReference type="Pfam" id="PF00593">
    <property type="entry name" value="TonB_dep_Rec_b-barrel"/>
    <property type="match status" value="1"/>
</dbReference>
<protein>
    <submittedName>
        <fullName evidence="15">TonB-dependent receptor</fullName>
    </submittedName>
</protein>
<evidence type="ECO:0000256" key="10">
    <source>
        <dbReference type="PROSITE-ProRule" id="PRU01360"/>
    </source>
</evidence>
<reference evidence="15 16" key="1">
    <citation type="submission" date="2018-04" db="EMBL/GenBank/DDBJ databases">
        <title>Massilia violaceinigra sp. nov., a novel purple-pigmented bacterium isolated from Tianshan glacier, Xinjiang, China.</title>
        <authorList>
            <person name="Wang H."/>
        </authorList>
    </citation>
    <scope>NUCLEOTIDE SEQUENCE [LARGE SCALE GENOMIC DNA]</scope>
    <source>
        <strain evidence="15 16">B448-2</strain>
    </source>
</reference>
<dbReference type="Proteomes" id="UP000241421">
    <property type="component" value="Unassembled WGS sequence"/>
</dbReference>
<dbReference type="AlphaFoldDB" id="A0A2U2HF06"/>
<name>A0A2U2HF06_9BURK</name>
<keyword evidence="5 10" id="KW-0812">Transmembrane</keyword>
<evidence type="ECO:0000256" key="11">
    <source>
        <dbReference type="RuleBase" id="RU003357"/>
    </source>
</evidence>
<dbReference type="EMBL" id="PXWF02000295">
    <property type="protein sequence ID" value="PWF42497.1"/>
    <property type="molecule type" value="Genomic_DNA"/>
</dbReference>
<dbReference type="RefSeq" id="WP_106759611.1">
    <property type="nucleotide sequence ID" value="NZ_PXWF02000295.1"/>
</dbReference>
<keyword evidence="16" id="KW-1185">Reference proteome</keyword>
<sequence length="989" mass="104608">MIRETVLSRSIRLICVGGAALGMQAAWAQQPGAQQPGAQEITEPAPAVARVLVTGSRIASPNAESPSPLQVFTAADIAAAGVTNLQELLQKNPALGTPAISRTNSAFSTASAGVATAELRNLGASRTLVLLNGRRYVSGIPGETAVDLNTIPVDFIERVELLTGGASAVYGSDAVAGVVNIITKKNFTGLAVDAQLGQSEEGDDTKKKLSLTFGTSSADGASNVMGHFGYARQGAVNSRDRDRSALDQISLLAISAAPNPAEAFAAVRPFFSSYAPQGRFFHDTGDYTYDAAGNPIPWSTNGSATAAATGFNRSFYRTIAVPVERYLFATTGSLALGANHNAFFEGNYASTRVSTTIEPYPLGAEDIYPGSGGQVPAEFLVGGVARRNPVVPDYLYSRISDTDGDGLRDYYFTRRMAEVGTRGSTADRDTFRLATGLKGDMFGWNYELYTAYGSTKEAQVSQGQVNVLNFRNALEAITDLEDADGDGNTTEALCRDANARAQGCVPINVFGFNTISPAALQYVTAPGSLATRTTQRLFGGSASGEPWTLPAGPLGVAAGFEWRKEFSSAIPDALTQAGLNAGNATPPVAGSYTVREAYVEARAPLYKERPWLHALNLLAAVRVGDYSTVGNTVSWNVGFEWSPIPDVRVRATRALSTRAPNINELFLPPSQDFPSVIDPCIGVGPATAGPTAEACRADPGVAANIAANGVFTLNQADIQGVSGFNSGNPSLSEEEGRSTTIGVVYTPRAIPMLNRFVFTADYFKVDIADAIVPTDRDFALRGCYGGGGPAFCGLITRRPAAVGANSAGSLDRVDTRVTNTGNKGTEGIDLTVAWADQLGPGRLSTRLAWTHLRSLFETPEPGGPRDEDRGEVGSAMNRALLSLGYRMGQWNLTTNHTYIGESALDDSFLTSAGLAPGSVRVDSKFYHDAQLGYKLRKNVELYFGVDNLLDTNPPPILTGLPSNTTGAETDAGTYDAIGRRYYFGLRMSL</sequence>
<dbReference type="InterPro" id="IPR036942">
    <property type="entry name" value="Beta-barrel_TonB_sf"/>
</dbReference>
<keyword evidence="3 10" id="KW-0813">Transport</keyword>
<keyword evidence="12" id="KW-0732">Signal</keyword>
<evidence type="ECO:0000259" key="13">
    <source>
        <dbReference type="Pfam" id="PF00593"/>
    </source>
</evidence>
<dbReference type="OrthoDB" id="8530571at2"/>
<evidence type="ECO:0000256" key="5">
    <source>
        <dbReference type="ARBA" id="ARBA00022692"/>
    </source>
</evidence>
<keyword evidence="4 10" id="KW-1134">Transmembrane beta strand</keyword>
<feature type="signal peptide" evidence="12">
    <location>
        <begin position="1"/>
        <end position="28"/>
    </location>
</feature>
<feature type="domain" description="TonB-dependent receptor-like beta-barrel" evidence="13">
    <location>
        <begin position="398"/>
        <end position="948"/>
    </location>
</feature>
<dbReference type="SUPFAM" id="SSF56935">
    <property type="entry name" value="Porins"/>
    <property type="match status" value="1"/>
</dbReference>
<dbReference type="PROSITE" id="PS52016">
    <property type="entry name" value="TONB_DEPENDENT_REC_3"/>
    <property type="match status" value="1"/>
</dbReference>
<dbReference type="GO" id="GO:0009279">
    <property type="term" value="C:cell outer membrane"/>
    <property type="evidence" value="ECO:0007669"/>
    <property type="project" value="UniProtKB-SubCell"/>
</dbReference>
<evidence type="ECO:0000256" key="8">
    <source>
        <dbReference type="ARBA" id="ARBA00023170"/>
    </source>
</evidence>
<feature type="domain" description="TonB-dependent receptor plug" evidence="14">
    <location>
        <begin position="63"/>
        <end position="178"/>
    </location>
</feature>
<dbReference type="Pfam" id="PF07715">
    <property type="entry name" value="Plug"/>
    <property type="match status" value="1"/>
</dbReference>
<evidence type="ECO:0000256" key="2">
    <source>
        <dbReference type="ARBA" id="ARBA00009810"/>
    </source>
</evidence>
<evidence type="ECO:0000256" key="12">
    <source>
        <dbReference type="SAM" id="SignalP"/>
    </source>
</evidence>
<comment type="caution">
    <text evidence="15">The sequence shown here is derived from an EMBL/GenBank/DDBJ whole genome shotgun (WGS) entry which is preliminary data.</text>
</comment>
<comment type="similarity">
    <text evidence="2 10 11">Belongs to the TonB-dependent receptor family.</text>
</comment>
<evidence type="ECO:0000313" key="16">
    <source>
        <dbReference type="Proteomes" id="UP000241421"/>
    </source>
</evidence>
<dbReference type="Gene3D" id="2.170.130.10">
    <property type="entry name" value="TonB-dependent receptor, plug domain"/>
    <property type="match status" value="1"/>
</dbReference>
<keyword evidence="9 10" id="KW-0998">Cell outer membrane</keyword>
<dbReference type="InterPro" id="IPR012910">
    <property type="entry name" value="Plug_dom"/>
</dbReference>
<feature type="chain" id="PRO_5015552098" evidence="12">
    <location>
        <begin position="29"/>
        <end position="989"/>
    </location>
</feature>
<dbReference type="InterPro" id="IPR000531">
    <property type="entry name" value="Beta-barrel_TonB"/>
</dbReference>
<dbReference type="PANTHER" id="PTHR47234:SF2">
    <property type="entry name" value="TONB-DEPENDENT RECEPTOR"/>
    <property type="match status" value="1"/>
</dbReference>
<organism evidence="15 16">
    <name type="scientific">Massilia glaciei</name>
    <dbReference type="NCBI Taxonomy" id="1524097"/>
    <lineage>
        <taxon>Bacteria</taxon>
        <taxon>Pseudomonadati</taxon>
        <taxon>Pseudomonadota</taxon>
        <taxon>Betaproteobacteria</taxon>
        <taxon>Burkholderiales</taxon>
        <taxon>Oxalobacteraceae</taxon>
        <taxon>Telluria group</taxon>
        <taxon>Massilia</taxon>
    </lineage>
</organism>
<keyword evidence="6 11" id="KW-0798">TonB box</keyword>
<dbReference type="InterPro" id="IPR039426">
    <property type="entry name" value="TonB-dep_rcpt-like"/>
</dbReference>
<evidence type="ECO:0000256" key="9">
    <source>
        <dbReference type="ARBA" id="ARBA00023237"/>
    </source>
</evidence>
<proteinExistence type="inferred from homology"/>
<gene>
    <name evidence="15" type="ORF">C7C56_022550</name>
</gene>
<evidence type="ECO:0000256" key="6">
    <source>
        <dbReference type="ARBA" id="ARBA00023077"/>
    </source>
</evidence>
<keyword evidence="7 10" id="KW-0472">Membrane</keyword>
<accession>A0A2U2HF06</accession>
<dbReference type="Gene3D" id="2.40.170.20">
    <property type="entry name" value="TonB-dependent receptor, beta-barrel domain"/>
    <property type="match status" value="1"/>
</dbReference>
<comment type="subcellular location">
    <subcellularLocation>
        <location evidence="1 10">Cell outer membrane</location>
        <topology evidence="1 10">Multi-pass membrane protein</topology>
    </subcellularLocation>
</comment>
<evidence type="ECO:0000256" key="4">
    <source>
        <dbReference type="ARBA" id="ARBA00022452"/>
    </source>
</evidence>
<evidence type="ECO:0000313" key="15">
    <source>
        <dbReference type="EMBL" id="PWF42497.1"/>
    </source>
</evidence>